<reference evidence="1 2" key="1">
    <citation type="journal article" date="2019" name="Sci. Rep.">
        <title>Orb-weaving spider Araneus ventricosus genome elucidates the spidroin gene catalogue.</title>
        <authorList>
            <person name="Kono N."/>
            <person name="Nakamura H."/>
            <person name="Ohtoshi R."/>
            <person name="Moran D.A.P."/>
            <person name="Shinohara A."/>
            <person name="Yoshida Y."/>
            <person name="Fujiwara M."/>
            <person name="Mori M."/>
            <person name="Tomita M."/>
            <person name="Arakawa K."/>
        </authorList>
    </citation>
    <scope>NUCLEOTIDE SEQUENCE [LARGE SCALE GENOMIC DNA]</scope>
</reference>
<name>A0A4Y2RX63_ARAVE</name>
<gene>
    <name evidence="1" type="ORF">AVEN_243457_1</name>
</gene>
<protein>
    <submittedName>
        <fullName evidence="1">Uncharacterized protein</fullName>
    </submittedName>
</protein>
<comment type="caution">
    <text evidence="1">The sequence shown here is derived from an EMBL/GenBank/DDBJ whole genome shotgun (WGS) entry which is preliminary data.</text>
</comment>
<dbReference type="AlphaFoldDB" id="A0A4Y2RX63"/>
<dbReference type="Proteomes" id="UP000499080">
    <property type="component" value="Unassembled WGS sequence"/>
</dbReference>
<sequence length="101" mass="11192">MKTVCLSAVNKPAGSGGLVVNKSRHRNWMIPRFETICTEDPPRYGASALNHRNGQTPSVGVKCKKYLTPGPAYPQRCGAFAEDQWGKFHHVETGFIGYNKK</sequence>
<organism evidence="1 2">
    <name type="scientific">Araneus ventricosus</name>
    <name type="common">Orbweaver spider</name>
    <name type="synonym">Epeira ventricosa</name>
    <dbReference type="NCBI Taxonomy" id="182803"/>
    <lineage>
        <taxon>Eukaryota</taxon>
        <taxon>Metazoa</taxon>
        <taxon>Ecdysozoa</taxon>
        <taxon>Arthropoda</taxon>
        <taxon>Chelicerata</taxon>
        <taxon>Arachnida</taxon>
        <taxon>Araneae</taxon>
        <taxon>Araneomorphae</taxon>
        <taxon>Entelegynae</taxon>
        <taxon>Araneoidea</taxon>
        <taxon>Araneidae</taxon>
        <taxon>Araneus</taxon>
    </lineage>
</organism>
<accession>A0A4Y2RX63</accession>
<proteinExistence type="predicted"/>
<evidence type="ECO:0000313" key="2">
    <source>
        <dbReference type="Proteomes" id="UP000499080"/>
    </source>
</evidence>
<evidence type="ECO:0000313" key="1">
    <source>
        <dbReference type="EMBL" id="GBN79829.1"/>
    </source>
</evidence>
<dbReference type="EMBL" id="BGPR01018676">
    <property type="protein sequence ID" value="GBN79829.1"/>
    <property type="molecule type" value="Genomic_DNA"/>
</dbReference>
<keyword evidence="2" id="KW-1185">Reference proteome</keyword>